<gene>
    <name evidence="2" type="ORF">AMSG_01901</name>
</gene>
<feature type="signal peptide" evidence="1">
    <location>
        <begin position="1"/>
        <end position="26"/>
    </location>
</feature>
<proteinExistence type="predicted"/>
<dbReference type="EMBL" id="GL349439">
    <property type="protein sequence ID" value="KNC55632.1"/>
    <property type="molecule type" value="Genomic_DNA"/>
</dbReference>
<keyword evidence="3" id="KW-1185">Reference proteome</keyword>
<accession>A0A0L0DTV6</accession>
<sequence>MQRLALGVVLQVVMVVAVVLSAVVSASSQQCSLVEELKAAGGHIHEMINVADGELVHVPFAAMITIDDAYRSPIGRVLMALELPDAQALALYLLFARAWPRVDPQLTSIKACHLAWLPTPDEIHVPILWRASEREALHPSQIASQVDDDARRARDAYKRWSADLILALRRLGLKKPDPAEVFSLSAFKWGLAVVSSRVFSVTVTDPSSGEQIHHRALVPVLDLANTDVHSRVRTIEAVGPDGSISLQSTAPIEAGAPVTVFYGSNQLSNVDLFVKYGFMLGGTEVHDPESDLPPGITVSLADGPAPLLVKLPPGNPESKLYINPELVAAIKPNELEAEIRSRIAALDLAKQSLVKIEPPYPPRTTLALAVLTNERWYASRALHSLVLIRQAAASEAAAAGITLDADKTDL</sequence>
<name>A0A0L0DTV6_THETB</name>
<dbReference type="CDD" id="cd10527">
    <property type="entry name" value="SET_LSMT"/>
    <property type="match status" value="1"/>
</dbReference>
<dbReference type="PANTHER" id="PTHR13271:SF145">
    <property type="entry name" value="SET DOMAIN-CONTAINING PROTEIN"/>
    <property type="match status" value="1"/>
</dbReference>
<organism evidence="2 3">
    <name type="scientific">Thecamonas trahens ATCC 50062</name>
    <dbReference type="NCBI Taxonomy" id="461836"/>
    <lineage>
        <taxon>Eukaryota</taxon>
        <taxon>Apusozoa</taxon>
        <taxon>Apusomonadida</taxon>
        <taxon>Apusomonadidae</taxon>
        <taxon>Thecamonas</taxon>
    </lineage>
</organism>
<dbReference type="InterPro" id="IPR050600">
    <property type="entry name" value="SETD3_SETD6_MTase"/>
</dbReference>
<dbReference type="Proteomes" id="UP000054408">
    <property type="component" value="Unassembled WGS sequence"/>
</dbReference>
<evidence type="ECO:0000313" key="3">
    <source>
        <dbReference type="Proteomes" id="UP000054408"/>
    </source>
</evidence>
<dbReference type="PANTHER" id="PTHR13271">
    <property type="entry name" value="UNCHARACTERIZED PUTATIVE METHYLTRANSFERASE"/>
    <property type="match status" value="1"/>
</dbReference>
<dbReference type="GeneID" id="25561619"/>
<dbReference type="AlphaFoldDB" id="A0A0L0DTV6"/>
<keyword evidence="1" id="KW-0732">Signal</keyword>
<dbReference type="STRING" id="461836.A0A0L0DTV6"/>
<dbReference type="Gene3D" id="3.90.1410.10">
    <property type="entry name" value="set domain protein methyltransferase, domain 1"/>
    <property type="match status" value="1"/>
</dbReference>
<reference evidence="2 3" key="1">
    <citation type="submission" date="2010-05" db="EMBL/GenBank/DDBJ databases">
        <title>The Genome Sequence of Thecamonas trahens ATCC 50062.</title>
        <authorList>
            <consortium name="The Broad Institute Genome Sequencing Platform"/>
            <person name="Russ C."/>
            <person name="Cuomo C."/>
            <person name="Shea T."/>
            <person name="Young S.K."/>
            <person name="Zeng Q."/>
            <person name="Koehrsen M."/>
            <person name="Haas B."/>
            <person name="Borodovsky M."/>
            <person name="Guigo R."/>
            <person name="Alvarado L."/>
            <person name="Berlin A."/>
            <person name="Bochicchio J."/>
            <person name="Borenstein D."/>
            <person name="Chapman S."/>
            <person name="Chen Z."/>
            <person name="Freedman E."/>
            <person name="Gellesch M."/>
            <person name="Goldberg J."/>
            <person name="Griggs A."/>
            <person name="Gujja S."/>
            <person name="Heilman E."/>
            <person name="Heiman D."/>
            <person name="Hepburn T."/>
            <person name="Howarth C."/>
            <person name="Jen D."/>
            <person name="Larson L."/>
            <person name="Mehta T."/>
            <person name="Park D."/>
            <person name="Pearson M."/>
            <person name="Roberts A."/>
            <person name="Saif S."/>
            <person name="Shenoy N."/>
            <person name="Sisk P."/>
            <person name="Stolte C."/>
            <person name="Sykes S."/>
            <person name="Thomson T."/>
            <person name="Walk T."/>
            <person name="White J."/>
            <person name="Yandava C."/>
            <person name="Burger G."/>
            <person name="Gray M.W."/>
            <person name="Holland P.W.H."/>
            <person name="King N."/>
            <person name="Lang F.B.F."/>
            <person name="Roger A.J."/>
            <person name="Ruiz-Trillo I."/>
            <person name="Lander E."/>
            <person name="Nusbaum C."/>
        </authorList>
    </citation>
    <scope>NUCLEOTIDE SEQUENCE [LARGE SCALE GENOMIC DNA]</scope>
    <source>
        <strain evidence="2 3">ATCC 50062</strain>
    </source>
</reference>
<evidence type="ECO:0000313" key="2">
    <source>
        <dbReference type="EMBL" id="KNC55632.1"/>
    </source>
</evidence>
<evidence type="ECO:0000256" key="1">
    <source>
        <dbReference type="SAM" id="SignalP"/>
    </source>
</evidence>
<dbReference type="RefSeq" id="XP_013761402.1">
    <property type="nucleotide sequence ID" value="XM_013905948.1"/>
</dbReference>
<feature type="chain" id="PRO_5005537858" description="SET domain-containing protein" evidence="1">
    <location>
        <begin position="27"/>
        <end position="410"/>
    </location>
</feature>
<protein>
    <recommendedName>
        <fullName evidence="4">SET domain-containing protein</fullName>
    </recommendedName>
</protein>
<dbReference type="InterPro" id="IPR046341">
    <property type="entry name" value="SET_dom_sf"/>
</dbReference>
<dbReference type="SUPFAM" id="SSF82199">
    <property type="entry name" value="SET domain"/>
    <property type="match status" value="1"/>
</dbReference>
<dbReference type="GO" id="GO:0016279">
    <property type="term" value="F:protein-lysine N-methyltransferase activity"/>
    <property type="evidence" value="ECO:0007669"/>
    <property type="project" value="TreeGrafter"/>
</dbReference>
<evidence type="ECO:0008006" key="4">
    <source>
        <dbReference type="Google" id="ProtNLM"/>
    </source>
</evidence>